<dbReference type="EMBL" id="CP049989">
    <property type="protein sequence ID" value="QIM51863.1"/>
    <property type="molecule type" value="Genomic_DNA"/>
</dbReference>
<organism evidence="2 3">
    <name type="scientific">Hydrogenophaga crocea</name>
    <dbReference type="NCBI Taxonomy" id="2716225"/>
    <lineage>
        <taxon>Bacteria</taxon>
        <taxon>Pseudomonadati</taxon>
        <taxon>Pseudomonadota</taxon>
        <taxon>Betaproteobacteria</taxon>
        <taxon>Burkholderiales</taxon>
        <taxon>Comamonadaceae</taxon>
        <taxon>Hydrogenophaga</taxon>
    </lineage>
</organism>
<dbReference type="KEGG" id="hcz:G9Q37_06785"/>
<evidence type="ECO:0000313" key="3">
    <source>
        <dbReference type="Proteomes" id="UP000503162"/>
    </source>
</evidence>
<protein>
    <submittedName>
        <fullName evidence="2">TIGR03016 family PEP-CTERM system-associated outer membrane protein</fullName>
    </submittedName>
</protein>
<accession>A0A6G8IFE6</accession>
<gene>
    <name evidence="2" type="ORF">G9Q37_06785</name>
</gene>
<dbReference type="AlphaFoldDB" id="A0A6G8IFE6"/>
<keyword evidence="1" id="KW-0732">Signal</keyword>
<dbReference type="NCBIfam" id="TIGR03016">
    <property type="entry name" value="pepcterm_hypo_1"/>
    <property type="match status" value="1"/>
</dbReference>
<dbReference type="RefSeq" id="WP_166226390.1">
    <property type="nucleotide sequence ID" value="NZ_CP049989.1"/>
</dbReference>
<evidence type="ECO:0000313" key="2">
    <source>
        <dbReference type="EMBL" id="QIM51863.1"/>
    </source>
</evidence>
<feature type="signal peptide" evidence="1">
    <location>
        <begin position="1"/>
        <end position="29"/>
    </location>
</feature>
<keyword evidence="3" id="KW-1185">Reference proteome</keyword>
<feature type="chain" id="PRO_5026192925" evidence="1">
    <location>
        <begin position="30"/>
        <end position="527"/>
    </location>
</feature>
<evidence type="ECO:0000256" key="1">
    <source>
        <dbReference type="SAM" id="SignalP"/>
    </source>
</evidence>
<proteinExistence type="predicted"/>
<dbReference type="InterPro" id="IPR017467">
    <property type="entry name" value="CHP03016_PEP-CTERM"/>
</dbReference>
<reference evidence="2 3" key="1">
    <citation type="submission" date="2020-03" db="EMBL/GenBank/DDBJ databases">
        <title>Hydrogenophaga sp. nov. isolated from cyanobacterial mat.</title>
        <authorList>
            <person name="Thorat V."/>
            <person name="Kirdat K."/>
            <person name="Tiwarekar B."/>
            <person name="Costa E.D."/>
            <person name="Yadav A."/>
        </authorList>
    </citation>
    <scope>NUCLEOTIDE SEQUENCE [LARGE SCALE GENOMIC DNA]</scope>
    <source>
        <strain evidence="2 3">BA0156</strain>
    </source>
</reference>
<name>A0A6G8IFE6_9BURK</name>
<dbReference type="Proteomes" id="UP000503162">
    <property type="component" value="Chromosome"/>
</dbReference>
<sequence length="527" mass="57953">MTRTPVSPTPGLRHAIAAACLLAVSPWLAAQGLPAPSNAAGAADATLERPSGPPPRLWIEPRVFVTQTYSDNYRLANTNREAELTTELGAGVSAAFNLPRLTGNVDYSLSGQVPALGVGENQRRQALQSDLLLDAWNQAAFIEFNGNIGDERVSALGPQPVGGTNPTNLSETKRFRVSPFLRGTWDNRLDYELRYTRQSWRTAISDRYDMDETGWNARLGSAAEVGRLGWELSASQNEIDYNAGRSTTYQTALALLRYAFTPTLQGFVQGGREYNDLLTPERTGYNSHTLGVDWRPVELARVAASRSKHFYGNGHDVALEYRMRRVLLRYTDARSLNTGQLGLDTNGATLNELFNNLYQSLEPDPVRRAQLVQAELARLGLQGDSTTLPGYLTASATVQRNQQLSAALLGQRGVLTFLIERSSARRLNNAQAIGDDFDLSNTLDEQGWAVLYAHRLTPRLALNFSLTRRETEGQVSTLSSRQTAVSVGLSARLARRTTGSVLLRHTSTDSLLPYRETAILGALVQRF</sequence>